<name>A0A1E3QH57_9ASCO</name>
<protein>
    <submittedName>
        <fullName evidence="2">Uncharacterized protein</fullName>
    </submittedName>
</protein>
<evidence type="ECO:0000313" key="2">
    <source>
        <dbReference type="EMBL" id="ODQ77029.1"/>
    </source>
</evidence>
<proteinExistence type="predicted"/>
<evidence type="ECO:0000313" key="3">
    <source>
        <dbReference type="Proteomes" id="UP000094336"/>
    </source>
</evidence>
<feature type="region of interest" description="Disordered" evidence="1">
    <location>
        <begin position="83"/>
        <end position="231"/>
    </location>
</feature>
<dbReference type="Proteomes" id="UP000094336">
    <property type="component" value="Unassembled WGS sequence"/>
</dbReference>
<dbReference type="RefSeq" id="XP_018982357.1">
    <property type="nucleotide sequence ID" value="XM_019126761.1"/>
</dbReference>
<dbReference type="AlphaFoldDB" id="A0A1E3QH57"/>
<evidence type="ECO:0000256" key="1">
    <source>
        <dbReference type="SAM" id="MobiDB-lite"/>
    </source>
</evidence>
<feature type="compositionally biased region" description="Polar residues" evidence="1">
    <location>
        <begin position="167"/>
        <end position="203"/>
    </location>
</feature>
<organism evidence="2 3">
    <name type="scientific">Babjeviella inositovora NRRL Y-12698</name>
    <dbReference type="NCBI Taxonomy" id="984486"/>
    <lineage>
        <taxon>Eukaryota</taxon>
        <taxon>Fungi</taxon>
        <taxon>Dikarya</taxon>
        <taxon>Ascomycota</taxon>
        <taxon>Saccharomycotina</taxon>
        <taxon>Pichiomycetes</taxon>
        <taxon>Serinales incertae sedis</taxon>
        <taxon>Babjeviella</taxon>
    </lineage>
</organism>
<keyword evidence="3" id="KW-1185">Reference proteome</keyword>
<reference evidence="3" key="1">
    <citation type="submission" date="2016-05" db="EMBL/GenBank/DDBJ databases">
        <title>Comparative genomics of biotechnologically important yeasts.</title>
        <authorList>
            <consortium name="DOE Joint Genome Institute"/>
            <person name="Riley R."/>
            <person name="Haridas S."/>
            <person name="Wolfe K.H."/>
            <person name="Lopes M.R."/>
            <person name="Hittinger C.T."/>
            <person name="Goker M."/>
            <person name="Salamov A."/>
            <person name="Wisecaver J."/>
            <person name="Long T.M."/>
            <person name="Aerts A.L."/>
            <person name="Barry K."/>
            <person name="Choi C."/>
            <person name="Clum A."/>
            <person name="Coughlan A.Y."/>
            <person name="Deshpande S."/>
            <person name="Douglass A.P."/>
            <person name="Hanson S.J."/>
            <person name="Klenk H.-P."/>
            <person name="Labutti K."/>
            <person name="Lapidus A."/>
            <person name="Lindquist E."/>
            <person name="Lipzen A."/>
            <person name="Meier-Kolthoff J.P."/>
            <person name="Ohm R.A."/>
            <person name="Otillar R.P."/>
            <person name="Pangilinan J."/>
            <person name="Peng Y."/>
            <person name="Rokas A."/>
            <person name="Rosa C.A."/>
            <person name="Scheuner C."/>
            <person name="Sibirny A.A."/>
            <person name="Slot J.C."/>
            <person name="Stielow J.B."/>
            <person name="Sun H."/>
            <person name="Kurtzman C.P."/>
            <person name="Blackwell M."/>
            <person name="Grigoriev I.V."/>
            <person name="Jeffries T.W."/>
        </authorList>
    </citation>
    <scope>NUCLEOTIDE SEQUENCE [LARGE SCALE GENOMIC DNA]</scope>
    <source>
        <strain evidence="3">NRRL Y-12698</strain>
    </source>
</reference>
<dbReference type="EMBL" id="KV454444">
    <property type="protein sequence ID" value="ODQ77029.1"/>
    <property type="molecule type" value="Genomic_DNA"/>
</dbReference>
<feature type="compositionally biased region" description="Polar residues" evidence="1">
    <location>
        <begin position="110"/>
        <end position="121"/>
    </location>
</feature>
<gene>
    <name evidence="2" type="ORF">BABINDRAFT_10561</name>
</gene>
<dbReference type="GeneID" id="30144615"/>
<accession>A0A1E3QH57</accession>
<sequence length="314" mass="35103">MTTPFRERDNRKLLNLITTKEPFVHDATTKKFATVMKSVTAAFNTNRTDSVTTAQILENIELTYQKVAAVESGELKDVKLRPSDQPMYTEVHAQRNGEEEETAEEKDQIEGSQPSQKSATKGTKLLAARSFNLKLPDVGTERPGSESDNDAEPSKDNHTPKRVPVRNTRSTKSLSSKGTLRNGPQNTRRSTRLQSAATTSSNAKVKKRIAKAVSKNAAPPEALEPPPKKPKTAHTHALLLMALGKTKIKASNKKVIKVLEKMVKSGSAQLKEEKIRQKEAARYRTLLLEQNDLLLKRNQEQHHRFLELLNDPKE</sequence>